<gene>
    <name evidence="8" type="ORF">EWM62_12985</name>
</gene>
<dbReference type="AlphaFoldDB" id="A0A4Q5LIQ1"/>
<dbReference type="InterPro" id="IPR032808">
    <property type="entry name" value="DoxX"/>
</dbReference>
<dbReference type="GO" id="GO:0005886">
    <property type="term" value="C:plasma membrane"/>
    <property type="evidence" value="ECO:0007669"/>
    <property type="project" value="UniProtKB-SubCell"/>
</dbReference>
<keyword evidence="6 7" id="KW-0472">Membrane</keyword>
<feature type="transmembrane region" description="Helical" evidence="7">
    <location>
        <begin position="7"/>
        <end position="26"/>
    </location>
</feature>
<accession>A0A4Q5LIQ1</accession>
<protein>
    <submittedName>
        <fullName evidence="8">DoxX family protein</fullName>
    </submittedName>
</protein>
<evidence type="ECO:0000256" key="4">
    <source>
        <dbReference type="ARBA" id="ARBA00022692"/>
    </source>
</evidence>
<dbReference type="Pfam" id="PF07681">
    <property type="entry name" value="DoxX"/>
    <property type="match status" value="1"/>
</dbReference>
<dbReference type="PANTHER" id="PTHR33452:SF1">
    <property type="entry name" value="INNER MEMBRANE PROTEIN YPHA-RELATED"/>
    <property type="match status" value="1"/>
</dbReference>
<dbReference type="RefSeq" id="WP_129877106.1">
    <property type="nucleotide sequence ID" value="NZ_SEWG01000005.1"/>
</dbReference>
<evidence type="ECO:0000256" key="2">
    <source>
        <dbReference type="ARBA" id="ARBA00006679"/>
    </source>
</evidence>
<keyword evidence="3" id="KW-1003">Cell membrane</keyword>
<keyword evidence="5 7" id="KW-1133">Transmembrane helix</keyword>
<evidence type="ECO:0000256" key="6">
    <source>
        <dbReference type="ARBA" id="ARBA00023136"/>
    </source>
</evidence>
<proteinExistence type="inferred from homology"/>
<name>A0A4Q5LIQ1_9SPHI</name>
<feature type="transmembrane region" description="Helical" evidence="7">
    <location>
        <begin position="113"/>
        <end position="131"/>
    </location>
</feature>
<comment type="caution">
    <text evidence="8">The sequence shown here is derived from an EMBL/GenBank/DDBJ whole genome shotgun (WGS) entry which is preliminary data.</text>
</comment>
<organism evidence="8 9">
    <name type="scientific">Mucilaginibacter terrigena</name>
    <dbReference type="NCBI Taxonomy" id="2492395"/>
    <lineage>
        <taxon>Bacteria</taxon>
        <taxon>Pseudomonadati</taxon>
        <taxon>Bacteroidota</taxon>
        <taxon>Sphingobacteriia</taxon>
        <taxon>Sphingobacteriales</taxon>
        <taxon>Sphingobacteriaceae</taxon>
        <taxon>Mucilaginibacter</taxon>
    </lineage>
</organism>
<reference evidence="8 9" key="1">
    <citation type="submission" date="2019-02" db="EMBL/GenBank/DDBJ databases">
        <title>Bacterial novel species Mucilaginibacter sp. 17JY9-4 isolated from soil.</title>
        <authorList>
            <person name="Jung H.-Y."/>
        </authorList>
    </citation>
    <scope>NUCLEOTIDE SEQUENCE [LARGE SCALE GENOMIC DNA]</scope>
    <source>
        <strain evidence="8 9">17JY9-4</strain>
    </source>
</reference>
<dbReference type="EMBL" id="SEWG01000005">
    <property type="protein sequence ID" value="RYU89248.1"/>
    <property type="molecule type" value="Genomic_DNA"/>
</dbReference>
<feature type="transmembrane region" description="Helical" evidence="7">
    <location>
        <begin position="46"/>
        <end position="74"/>
    </location>
</feature>
<feature type="transmembrane region" description="Helical" evidence="7">
    <location>
        <begin position="81"/>
        <end position="101"/>
    </location>
</feature>
<sequence>MNGRNINIGLLVLRIGIGSMFILHGWPKLQGGIAGWERLGNNMQYIGISFLPAFWGFMAMAAELVGGICLVLGVGVRVASALMLFTMFVAAAGNLSQGYGLEGVVEITEVSSALFMLLIVGAGQWTVLDAVRRITGGCLQTRGDITL</sequence>
<keyword evidence="9" id="KW-1185">Reference proteome</keyword>
<comment type="subcellular location">
    <subcellularLocation>
        <location evidence="1">Cell membrane</location>
        <topology evidence="1">Multi-pass membrane protein</topology>
    </subcellularLocation>
</comment>
<evidence type="ECO:0000256" key="5">
    <source>
        <dbReference type="ARBA" id="ARBA00022989"/>
    </source>
</evidence>
<dbReference type="PANTHER" id="PTHR33452">
    <property type="entry name" value="OXIDOREDUCTASE CATD-RELATED"/>
    <property type="match status" value="1"/>
</dbReference>
<dbReference type="InterPro" id="IPR051907">
    <property type="entry name" value="DoxX-like_oxidoreductase"/>
</dbReference>
<dbReference type="Proteomes" id="UP000293331">
    <property type="component" value="Unassembled WGS sequence"/>
</dbReference>
<keyword evidence="4 7" id="KW-0812">Transmembrane</keyword>
<evidence type="ECO:0000256" key="1">
    <source>
        <dbReference type="ARBA" id="ARBA00004651"/>
    </source>
</evidence>
<evidence type="ECO:0000313" key="9">
    <source>
        <dbReference type="Proteomes" id="UP000293331"/>
    </source>
</evidence>
<dbReference type="OrthoDB" id="9813193at2"/>
<evidence type="ECO:0000256" key="3">
    <source>
        <dbReference type="ARBA" id="ARBA00022475"/>
    </source>
</evidence>
<evidence type="ECO:0000256" key="7">
    <source>
        <dbReference type="SAM" id="Phobius"/>
    </source>
</evidence>
<comment type="similarity">
    <text evidence="2">Belongs to the DoxX family.</text>
</comment>
<evidence type="ECO:0000313" key="8">
    <source>
        <dbReference type="EMBL" id="RYU89248.1"/>
    </source>
</evidence>